<dbReference type="EMBL" id="JBBPBN010000024">
    <property type="protein sequence ID" value="KAK9010231.1"/>
    <property type="molecule type" value="Genomic_DNA"/>
</dbReference>
<protein>
    <recommendedName>
        <fullName evidence="3">Myosin N-terminal SH3-like domain-containing protein</fullName>
    </recommendedName>
</protein>
<comment type="caution">
    <text evidence="4">The sequence shown here is derived from an EMBL/GenBank/DDBJ whole genome shotgun (WGS) entry which is preliminary data.</text>
</comment>
<keyword evidence="2" id="KW-0067">ATP-binding</keyword>
<evidence type="ECO:0000256" key="2">
    <source>
        <dbReference type="ARBA" id="ARBA00022840"/>
    </source>
</evidence>
<evidence type="ECO:0000259" key="3">
    <source>
        <dbReference type="PROSITE" id="PS51844"/>
    </source>
</evidence>
<gene>
    <name evidence="4" type="ORF">V6N11_036744</name>
</gene>
<reference evidence="4 5" key="1">
    <citation type="journal article" date="2024" name="G3 (Bethesda)">
        <title>Genome assembly of Hibiscus sabdariffa L. provides insights into metabolisms of medicinal natural products.</title>
        <authorList>
            <person name="Kim T."/>
        </authorList>
    </citation>
    <scope>NUCLEOTIDE SEQUENCE [LARGE SCALE GENOMIC DNA]</scope>
    <source>
        <strain evidence="4">TK-2024</strain>
        <tissue evidence="4">Old leaves</tissue>
    </source>
</reference>
<evidence type="ECO:0000313" key="4">
    <source>
        <dbReference type="EMBL" id="KAK9010231.1"/>
    </source>
</evidence>
<dbReference type="SUPFAM" id="SSF50084">
    <property type="entry name" value="Myosin S1 fragment, N-terminal domain"/>
    <property type="match status" value="1"/>
</dbReference>
<dbReference type="Proteomes" id="UP001396334">
    <property type="component" value="Unassembled WGS sequence"/>
</dbReference>
<proteinExistence type="predicted"/>
<keyword evidence="5" id="KW-1185">Reference proteome</keyword>
<evidence type="ECO:0000256" key="1">
    <source>
        <dbReference type="ARBA" id="ARBA00022741"/>
    </source>
</evidence>
<sequence length="77" mass="8172">MSDVEIRCAGEEASCYSLKLTLGSQVAPPSIIVGSHVWVEDPDEAWTDGDVTEVKGDEIQVSTTSGKTVSALSLDFL</sequence>
<dbReference type="InterPro" id="IPR004009">
    <property type="entry name" value="SH3_Myosin"/>
</dbReference>
<dbReference type="PROSITE" id="PS51844">
    <property type="entry name" value="SH3_LIKE"/>
    <property type="match status" value="1"/>
</dbReference>
<feature type="domain" description="Myosin N-terminal SH3-like" evidence="3">
    <location>
        <begin position="32"/>
        <end position="77"/>
    </location>
</feature>
<dbReference type="InterPro" id="IPR008989">
    <property type="entry name" value="Myosin_S1_N"/>
</dbReference>
<evidence type="ECO:0000313" key="5">
    <source>
        <dbReference type="Proteomes" id="UP001396334"/>
    </source>
</evidence>
<accession>A0ABR2RBA0</accession>
<dbReference type="Gene3D" id="2.30.30.360">
    <property type="entry name" value="Myosin S1 fragment, N-terminal"/>
    <property type="match status" value="1"/>
</dbReference>
<dbReference type="Pfam" id="PF02736">
    <property type="entry name" value="Myosin_N"/>
    <property type="match status" value="1"/>
</dbReference>
<keyword evidence="1" id="KW-0547">Nucleotide-binding</keyword>
<name>A0ABR2RBA0_9ROSI</name>
<organism evidence="4 5">
    <name type="scientific">Hibiscus sabdariffa</name>
    <name type="common">roselle</name>
    <dbReference type="NCBI Taxonomy" id="183260"/>
    <lineage>
        <taxon>Eukaryota</taxon>
        <taxon>Viridiplantae</taxon>
        <taxon>Streptophyta</taxon>
        <taxon>Embryophyta</taxon>
        <taxon>Tracheophyta</taxon>
        <taxon>Spermatophyta</taxon>
        <taxon>Magnoliopsida</taxon>
        <taxon>eudicotyledons</taxon>
        <taxon>Gunneridae</taxon>
        <taxon>Pentapetalae</taxon>
        <taxon>rosids</taxon>
        <taxon>malvids</taxon>
        <taxon>Malvales</taxon>
        <taxon>Malvaceae</taxon>
        <taxon>Malvoideae</taxon>
        <taxon>Hibiscus</taxon>
    </lineage>
</organism>